<comment type="caution">
    <text evidence="1">The sequence shown here is derived from an EMBL/GenBank/DDBJ whole genome shotgun (WGS) entry which is preliminary data.</text>
</comment>
<proteinExistence type="predicted"/>
<reference evidence="1 2" key="1">
    <citation type="journal article" date="2016" name="Nat. Commun.">
        <title>Thousands of microbial genomes shed light on interconnected biogeochemical processes in an aquifer system.</title>
        <authorList>
            <person name="Anantharaman K."/>
            <person name="Brown C.T."/>
            <person name="Hug L.A."/>
            <person name="Sharon I."/>
            <person name="Castelle C.J."/>
            <person name="Probst A.J."/>
            <person name="Thomas B.C."/>
            <person name="Singh A."/>
            <person name="Wilkins M.J."/>
            <person name="Karaoz U."/>
            <person name="Brodie E.L."/>
            <person name="Williams K.H."/>
            <person name="Hubbard S.S."/>
            <person name="Banfield J.F."/>
        </authorList>
    </citation>
    <scope>NUCLEOTIDE SEQUENCE [LARGE SCALE GENOMIC DNA]</scope>
</reference>
<gene>
    <name evidence="1" type="ORF">A3D53_01555</name>
</gene>
<dbReference type="AlphaFoldDB" id="A0A1F6MCA1"/>
<name>A0A1F6MCA1_9BACT</name>
<protein>
    <submittedName>
        <fullName evidence="1">Uncharacterized protein</fullName>
    </submittedName>
</protein>
<evidence type="ECO:0000313" key="1">
    <source>
        <dbReference type="EMBL" id="OGH69256.1"/>
    </source>
</evidence>
<dbReference type="Proteomes" id="UP000176413">
    <property type="component" value="Unassembled WGS sequence"/>
</dbReference>
<accession>A0A1F6MCA1</accession>
<sequence length="320" mass="36592">MERRPDATARIDADEYKNYRTYADVLADELHWDAAEKEIHKTSPAEFSNLDSLIASIKKIIKSRGNRDTGPKEIRLWLAYAKTTTNFTDLLQLLEHPKNKSDQVSERIISLRILWKDALKKAGLKSDESIIKDQKDLFKTIAELRGGKKLNHQFDSLVTATPDRSTAKPLELYHLTPRPLVESVLKQGLIPGFLTGLTDKLYIYADVDGPNQEFLQPGGLSYNRGGEKHTDFSLMKIIYTPDMQAYMWLDYYRTSKDSQYKSKEVISAFPTKLVSSNCIPLAQQIANKKIAHDQMKFKDNFEFSEVLLDYVPPEKITLIS</sequence>
<dbReference type="EMBL" id="MFQA01000009">
    <property type="protein sequence ID" value="OGH69256.1"/>
    <property type="molecule type" value="Genomic_DNA"/>
</dbReference>
<evidence type="ECO:0000313" key="2">
    <source>
        <dbReference type="Proteomes" id="UP000176413"/>
    </source>
</evidence>
<organism evidence="1 2">
    <name type="scientific">Candidatus Magasanikbacteria bacterium RIFCSPHIGHO2_02_FULL_45_10</name>
    <dbReference type="NCBI Taxonomy" id="1798679"/>
    <lineage>
        <taxon>Bacteria</taxon>
        <taxon>Candidatus Magasanikiibacteriota</taxon>
    </lineage>
</organism>